<dbReference type="Proteomes" id="UP000316801">
    <property type="component" value="Unassembled WGS sequence"/>
</dbReference>
<gene>
    <name evidence="1" type="ORF">FNA46_20220</name>
</gene>
<keyword evidence="2" id="KW-1185">Reference proteome</keyword>
<evidence type="ECO:0000313" key="2">
    <source>
        <dbReference type="Proteomes" id="UP000316801"/>
    </source>
</evidence>
<accession>A0A549T0X1</accession>
<dbReference type="AlphaFoldDB" id="A0A549T0X1"/>
<proteinExistence type="predicted"/>
<protein>
    <submittedName>
        <fullName evidence="1">Uncharacterized protein</fullName>
    </submittedName>
</protein>
<dbReference type="RefSeq" id="WP_185969932.1">
    <property type="nucleotide sequence ID" value="NZ_VJMG01000065.1"/>
</dbReference>
<comment type="caution">
    <text evidence="1">The sequence shown here is derived from an EMBL/GenBank/DDBJ whole genome shotgun (WGS) entry which is preliminary data.</text>
</comment>
<reference evidence="1 2" key="1">
    <citation type="submission" date="2019-07" db="EMBL/GenBank/DDBJ databases">
        <title>Ln-dependent methylotrophs.</title>
        <authorList>
            <person name="Tani A."/>
        </authorList>
    </citation>
    <scope>NUCLEOTIDE SEQUENCE [LARGE SCALE GENOMIC DNA]</scope>
    <source>
        <strain evidence="1 2">SM12</strain>
    </source>
</reference>
<name>A0A549T0X1_9HYPH</name>
<sequence>MSDNSIKLVFSTYEYRAANSEQTILPDIDTIERILYTAIELGLKTKESHEFNRVENIPNFDSEEHPKFGTDVEEEYGTASQAYWIPPDGAQEIWHVIEVVCVGATGAVVFLRNLLGTLNDLNNLRKGKTLKVKVGGEERTLNNIADFQAIIDELENGSSNRSEKSPKE</sequence>
<evidence type="ECO:0000313" key="1">
    <source>
        <dbReference type="EMBL" id="TRL35525.1"/>
    </source>
</evidence>
<dbReference type="EMBL" id="VJMG01000065">
    <property type="protein sequence ID" value="TRL35525.1"/>
    <property type="molecule type" value="Genomic_DNA"/>
</dbReference>
<organism evidence="1 2">
    <name type="scientific">Rhizobium straminoryzae</name>
    <dbReference type="NCBI Taxonomy" id="1387186"/>
    <lineage>
        <taxon>Bacteria</taxon>
        <taxon>Pseudomonadati</taxon>
        <taxon>Pseudomonadota</taxon>
        <taxon>Alphaproteobacteria</taxon>
        <taxon>Hyphomicrobiales</taxon>
        <taxon>Rhizobiaceae</taxon>
        <taxon>Rhizobium/Agrobacterium group</taxon>
        <taxon>Rhizobium</taxon>
    </lineage>
</organism>